<dbReference type="AlphaFoldDB" id="A0A934X6Z2"/>
<evidence type="ECO:0000313" key="2">
    <source>
        <dbReference type="EMBL" id="MBK6302386.1"/>
    </source>
</evidence>
<protein>
    <submittedName>
        <fullName evidence="2">DUF664 domain-containing protein</fullName>
    </submittedName>
</protein>
<dbReference type="SUPFAM" id="SSF109854">
    <property type="entry name" value="DinB/YfiT-like putative metalloenzymes"/>
    <property type="match status" value="1"/>
</dbReference>
<comment type="caution">
    <text evidence="2">The sequence shown here is derived from an EMBL/GenBank/DDBJ whole genome shotgun (WGS) entry which is preliminary data.</text>
</comment>
<feature type="domain" description="DinB-like" evidence="1">
    <location>
        <begin position="29"/>
        <end position="173"/>
    </location>
</feature>
<evidence type="ECO:0000313" key="4">
    <source>
        <dbReference type="EMBL" id="MBL0003793.1"/>
    </source>
</evidence>
<dbReference type="Pfam" id="PF12867">
    <property type="entry name" value="DinB_2"/>
    <property type="match status" value="1"/>
</dbReference>
<evidence type="ECO:0000313" key="5">
    <source>
        <dbReference type="Proteomes" id="UP000718281"/>
    </source>
</evidence>
<proteinExistence type="predicted"/>
<dbReference type="Gene3D" id="1.20.120.450">
    <property type="entry name" value="dinb family like domain"/>
    <property type="match status" value="1"/>
</dbReference>
<dbReference type="Proteomes" id="UP000726105">
    <property type="component" value="Unassembled WGS sequence"/>
</dbReference>
<evidence type="ECO:0000259" key="1">
    <source>
        <dbReference type="Pfam" id="PF12867"/>
    </source>
</evidence>
<reference evidence="5 6" key="1">
    <citation type="submission" date="2020-10" db="EMBL/GenBank/DDBJ databases">
        <title>Connecting structure to function with the recovery of over 1000 high-quality activated sludge metagenome-assembled genomes encoding full-length rRNA genes using long-read sequencing.</title>
        <authorList>
            <person name="Singleton C.M."/>
            <person name="Petriglieri F."/>
            <person name="Kristensen J.M."/>
            <person name="Kirkegaard R.H."/>
            <person name="Michaelsen T.Y."/>
            <person name="Andersen M.H."/>
            <person name="Karst S.M."/>
            <person name="Dueholm M.S."/>
            <person name="Nielsen P.H."/>
            <person name="Albertsen M."/>
        </authorList>
    </citation>
    <scope>NUCLEOTIDE SEQUENCE [LARGE SCALE GENOMIC DNA]</scope>
    <source>
        <strain evidence="2">AalE_18-Q3-R2-46_BAT3C.188</strain>
        <strain evidence="3">Ega_18-Q3-R5-49_MAXAC.001</strain>
        <strain evidence="4">Ribe_18-Q3-R11-54_MAXAC.001</strain>
    </source>
</reference>
<evidence type="ECO:0000313" key="3">
    <source>
        <dbReference type="EMBL" id="MBK7274301.1"/>
    </source>
</evidence>
<name>A0A934X6Z2_9MICO</name>
<accession>A0A934X6Z2</accession>
<dbReference type="NCBIfam" id="NF047843">
    <property type="entry name" value="MST_Rv0443"/>
    <property type="match status" value="1"/>
</dbReference>
<dbReference type="EMBL" id="JADKGK010000015">
    <property type="protein sequence ID" value="MBL0003793.1"/>
    <property type="molecule type" value="Genomic_DNA"/>
</dbReference>
<sequence>MTETPAAAAPVGDDLSLSHALLIDAFGRVAEGVPALLDGLGGEEILWRPDEDSNSIGWLVWHLARVQDDHLAGVAGREQIWTTAGFAKRFDLPYAARSIGYGQSSQEVAAFSVADGSLLAAYHAAVHAETVEIVQGLTAADFARIVDRRWDPPVTAAVRLVSVVNDITQHAGQAAYLRGLVERRRA</sequence>
<dbReference type="Proteomes" id="UP000718281">
    <property type="component" value="Unassembled WGS sequence"/>
</dbReference>
<evidence type="ECO:0000313" key="6">
    <source>
        <dbReference type="Proteomes" id="UP000726105"/>
    </source>
</evidence>
<dbReference type="Proteomes" id="UP000886632">
    <property type="component" value="Unassembled WGS sequence"/>
</dbReference>
<dbReference type="EMBL" id="JADIXZ010000010">
    <property type="protein sequence ID" value="MBK6302386.1"/>
    <property type="molecule type" value="Genomic_DNA"/>
</dbReference>
<dbReference type="EMBL" id="JADJIB010000005">
    <property type="protein sequence ID" value="MBK7274301.1"/>
    <property type="molecule type" value="Genomic_DNA"/>
</dbReference>
<dbReference type="InterPro" id="IPR034660">
    <property type="entry name" value="DinB/YfiT-like"/>
</dbReference>
<gene>
    <name evidence="2" type="ORF">IPF40_15650</name>
    <name evidence="3" type="ORF">IPI13_14420</name>
    <name evidence="4" type="ORF">IPP00_07290</name>
</gene>
<organism evidence="2 5">
    <name type="scientific">Candidatus Phosphoribacter hodrii</name>
    <dbReference type="NCBI Taxonomy" id="2953743"/>
    <lineage>
        <taxon>Bacteria</taxon>
        <taxon>Bacillati</taxon>
        <taxon>Actinomycetota</taxon>
        <taxon>Actinomycetes</taxon>
        <taxon>Micrococcales</taxon>
        <taxon>Dermatophilaceae</taxon>
        <taxon>Candidatus Phosphoribacter</taxon>
    </lineage>
</organism>
<dbReference type="InterPro" id="IPR024775">
    <property type="entry name" value="DinB-like"/>
</dbReference>